<organism evidence="2 3">
    <name type="scientific">Aspergillus sydowii CBS 593.65</name>
    <dbReference type="NCBI Taxonomy" id="1036612"/>
    <lineage>
        <taxon>Eukaryota</taxon>
        <taxon>Fungi</taxon>
        <taxon>Dikarya</taxon>
        <taxon>Ascomycota</taxon>
        <taxon>Pezizomycotina</taxon>
        <taxon>Eurotiomycetes</taxon>
        <taxon>Eurotiomycetidae</taxon>
        <taxon>Eurotiales</taxon>
        <taxon>Aspergillaceae</taxon>
        <taxon>Aspergillus</taxon>
        <taxon>Aspergillus subgen. Nidulantes</taxon>
    </lineage>
</organism>
<protein>
    <submittedName>
        <fullName evidence="2">Uncharacterized protein</fullName>
    </submittedName>
</protein>
<evidence type="ECO:0000313" key="2">
    <source>
        <dbReference type="EMBL" id="OJJ65305.1"/>
    </source>
</evidence>
<dbReference type="RefSeq" id="XP_040709111.1">
    <property type="nucleotide sequence ID" value="XM_040851502.1"/>
</dbReference>
<dbReference type="EMBL" id="KV878582">
    <property type="protein sequence ID" value="OJJ65305.1"/>
    <property type="molecule type" value="Genomic_DNA"/>
</dbReference>
<evidence type="ECO:0000313" key="3">
    <source>
        <dbReference type="Proteomes" id="UP000184356"/>
    </source>
</evidence>
<accession>A0A1L9U0W5</accession>
<dbReference type="OrthoDB" id="10435949at2759"/>
<sequence>MDFIATLEVYAPSPVFSSSGFSSSSVALPFINSRTQNCDPGRTYNCRYRTHTHRYVNGINNLCSPAFTGPQPLHVFDRPLSPGSSQQYRLEHGDEDEVWRDTVPIDDYTGFAENHHYYDDDEDDENPHSEHIEYTDGFIFVDNDLHNPSHPWYNRIYRIDRSVSSDPSSQDDESTLGVYGGSHDGNYSADDNYNYNGTDHDNYNSSGSNGDGNNDADDNDDDDPTVEHIEGIATLSSFELE</sequence>
<gene>
    <name evidence="2" type="ORF">ASPSYDRAFT_85277</name>
</gene>
<dbReference type="Proteomes" id="UP000184356">
    <property type="component" value="Unassembled WGS sequence"/>
</dbReference>
<keyword evidence="3" id="KW-1185">Reference proteome</keyword>
<evidence type="ECO:0000256" key="1">
    <source>
        <dbReference type="SAM" id="MobiDB-lite"/>
    </source>
</evidence>
<reference evidence="3" key="1">
    <citation type="journal article" date="2017" name="Genome Biol.">
        <title>Comparative genomics reveals high biological diversity and specific adaptations in the industrially and medically important fungal genus Aspergillus.</title>
        <authorList>
            <person name="de Vries R.P."/>
            <person name="Riley R."/>
            <person name="Wiebenga A."/>
            <person name="Aguilar-Osorio G."/>
            <person name="Amillis S."/>
            <person name="Uchima C.A."/>
            <person name="Anderluh G."/>
            <person name="Asadollahi M."/>
            <person name="Askin M."/>
            <person name="Barry K."/>
            <person name="Battaglia E."/>
            <person name="Bayram O."/>
            <person name="Benocci T."/>
            <person name="Braus-Stromeyer S.A."/>
            <person name="Caldana C."/>
            <person name="Canovas D."/>
            <person name="Cerqueira G.C."/>
            <person name="Chen F."/>
            <person name="Chen W."/>
            <person name="Choi C."/>
            <person name="Clum A."/>
            <person name="Dos Santos R.A."/>
            <person name="Damasio A.R."/>
            <person name="Diallinas G."/>
            <person name="Emri T."/>
            <person name="Fekete E."/>
            <person name="Flipphi M."/>
            <person name="Freyberg S."/>
            <person name="Gallo A."/>
            <person name="Gournas C."/>
            <person name="Habgood R."/>
            <person name="Hainaut M."/>
            <person name="Harispe M.L."/>
            <person name="Henrissat B."/>
            <person name="Hilden K.S."/>
            <person name="Hope R."/>
            <person name="Hossain A."/>
            <person name="Karabika E."/>
            <person name="Karaffa L."/>
            <person name="Karanyi Z."/>
            <person name="Krasevec N."/>
            <person name="Kuo A."/>
            <person name="Kusch H."/>
            <person name="LaButti K."/>
            <person name="Lagendijk E.L."/>
            <person name="Lapidus A."/>
            <person name="Levasseur A."/>
            <person name="Lindquist E."/>
            <person name="Lipzen A."/>
            <person name="Logrieco A.F."/>
            <person name="MacCabe A."/>
            <person name="Maekelae M.R."/>
            <person name="Malavazi I."/>
            <person name="Melin P."/>
            <person name="Meyer V."/>
            <person name="Mielnichuk N."/>
            <person name="Miskei M."/>
            <person name="Molnar A.P."/>
            <person name="Mule G."/>
            <person name="Ngan C.Y."/>
            <person name="Orejas M."/>
            <person name="Orosz E."/>
            <person name="Ouedraogo J.P."/>
            <person name="Overkamp K.M."/>
            <person name="Park H.-S."/>
            <person name="Perrone G."/>
            <person name="Piumi F."/>
            <person name="Punt P.J."/>
            <person name="Ram A.F."/>
            <person name="Ramon A."/>
            <person name="Rauscher S."/>
            <person name="Record E."/>
            <person name="Riano-Pachon D.M."/>
            <person name="Robert V."/>
            <person name="Roehrig J."/>
            <person name="Ruller R."/>
            <person name="Salamov A."/>
            <person name="Salih N.S."/>
            <person name="Samson R.A."/>
            <person name="Sandor E."/>
            <person name="Sanguinetti M."/>
            <person name="Schuetze T."/>
            <person name="Sepcic K."/>
            <person name="Shelest E."/>
            <person name="Sherlock G."/>
            <person name="Sophianopoulou V."/>
            <person name="Squina F.M."/>
            <person name="Sun H."/>
            <person name="Susca A."/>
            <person name="Todd R.B."/>
            <person name="Tsang A."/>
            <person name="Unkles S.E."/>
            <person name="van de Wiele N."/>
            <person name="van Rossen-Uffink D."/>
            <person name="Oliveira J.V."/>
            <person name="Vesth T.C."/>
            <person name="Visser J."/>
            <person name="Yu J.-H."/>
            <person name="Zhou M."/>
            <person name="Andersen M.R."/>
            <person name="Archer D.B."/>
            <person name="Baker S.E."/>
            <person name="Benoit I."/>
            <person name="Brakhage A.A."/>
            <person name="Braus G.H."/>
            <person name="Fischer R."/>
            <person name="Frisvad J.C."/>
            <person name="Goldman G.H."/>
            <person name="Houbraken J."/>
            <person name="Oakley B."/>
            <person name="Pocsi I."/>
            <person name="Scazzocchio C."/>
            <person name="Seiboth B."/>
            <person name="vanKuyk P.A."/>
            <person name="Wortman J."/>
            <person name="Dyer P.S."/>
            <person name="Grigoriev I.V."/>
        </authorList>
    </citation>
    <scope>NUCLEOTIDE SEQUENCE [LARGE SCALE GENOMIC DNA]</scope>
    <source>
        <strain evidence="3">CBS 593.65</strain>
    </source>
</reference>
<dbReference type="GeneID" id="63767575"/>
<feature type="compositionally biased region" description="Acidic residues" evidence="1">
    <location>
        <begin position="214"/>
        <end position="224"/>
    </location>
</feature>
<feature type="region of interest" description="Disordered" evidence="1">
    <location>
        <begin position="163"/>
        <end position="241"/>
    </location>
</feature>
<dbReference type="AlphaFoldDB" id="A0A1L9U0W5"/>
<dbReference type="VEuPathDB" id="FungiDB:ASPSYDRAFT_85277"/>
<proteinExistence type="predicted"/>
<name>A0A1L9U0W5_9EURO</name>
<feature type="compositionally biased region" description="Low complexity" evidence="1">
    <location>
        <begin position="203"/>
        <end position="213"/>
    </location>
</feature>